<evidence type="ECO:0000256" key="1">
    <source>
        <dbReference type="ARBA" id="ARBA00001927"/>
    </source>
</evidence>
<dbReference type="Proteomes" id="UP000246352">
    <property type="component" value="Unassembled WGS sequence"/>
</dbReference>
<dbReference type="PROSITE" id="PS51379">
    <property type="entry name" value="4FE4S_FER_2"/>
    <property type="match status" value="1"/>
</dbReference>
<gene>
    <name evidence="11" type="ORF">DFR52_104152</name>
</gene>
<keyword evidence="5 9" id="KW-0479">Metal-binding</keyword>
<dbReference type="InterPro" id="IPR000813">
    <property type="entry name" value="7Fe_ferredoxin"/>
</dbReference>
<dbReference type="RefSeq" id="WP_110033418.1">
    <property type="nucleotide sequence ID" value="NZ_QGTR01000004.1"/>
</dbReference>
<sequence length="116" mass="12347">MAYIITTPCIDIKDGACTAACPVDCIYEGGRMYYIHPDECINCGLCLSICPVDAIVYDENATEAQALFIPVNREYFGPAVTGLGSPGSWDLSRSRDIDHPLVAAVPVPAHAAGQLS</sequence>
<dbReference type="InterPro" id="IPR017900">
    <property type="entry name" value="4Fe4S_Fe_S_CS"/>
</dbReference>
<keyword evidence="7 9" id="KW-0408">Iron</keyword>
<dbReference type="Gene3D" id="3.30.70.20">
    <property type="match status" value="1"/>
</dbReference>
<comment type="cofactor">
    <cofactor evidence="2 9">
        <name>[4Fe-4S] cluster</name>
        <dbReference type="ChEBI" id="CHEBI:49883"/>
    </cofactor>
</comment>
<dbReference type="InterPro" id="IPR050294">
    <property type="entry name" value="RnfB_subfamily"/>
</dbReference>
<dbReference type="GO" id="GO:0051539">
    <property type="term" value="F:4 iron, 4 sulfur cluster binding"/>
    <property type="evidence" value="ECO:0007669"/>
    <property type="project" value="UniProtKB-UniRule"/>
</dbReference>
<evidence type="ECO:0000256" key="4">
    <source>
        <dbReference type="ARBA" id="ARBA00022485"/>
    </source>
</evidence>
<dbReference type="GO" id="GO:0046872">
    <property type="term" value="F:metal ion binding"/>
    <property type="evidence" value="ECO:0007669"/>
    <property type="project" value="UniProtKB-UniRule"/>
</dbReference>
<evidence type="ECO:0000313" key="12">
    <source>
        <dbReference type="Proteomes" id="UP000246352"/>
    </source>
</evidence>
<comment type="cofactor">
    <cofactor evidence="1">
        <name>[3Fe-4S] cluster</name>
        <dbReference type="ChEBI" id="CHEBI:21137"/>
    </cofactor>
</comment>
<dbReference type="InterPro" id="IPR017896">
    <property type="entry name" value="4Fe4S_Fe-S-bd"/>
</dbReference>
<evidence type="ECO:0000256" key="7">
    <source>
        <dbReference type="ARBA" id="ARBA00023004"/>
    </source>
</evidence>
<keyword evidence="12" id="KW-1185">Reference proteome</keyword>
<evidence type="ECO:0000256" key="5">
    <source>
        <dbReference type="ARBA" id="ARBA00022723"/>
    </source>
</evidence>
<dbReference type="PANTHER" id="PTHR42859:SF2">
    <property type="entry name" value="FERREDOXIN"/>
    <property type="match status" value="1"/>
</dbReference>
<evidence type="ECO:0000256" key="3">
    <source>
        <dbReference type="ARBA" id="ARBA00022448"/>
    </source>
</evidence>
<evidence type="ECO:0000259" key="10">
    <source>
        <dbReference type="PROSITE" id="PS51379"/>
    </source>
</evidence>
<name>A0A317PH03_9HYPH</name>
<keyword evidence="8 9" id="KW-0411">Iron-sulfur</keyword>
<keyword evidence="6 9" id="KW-0249">Electron transport</keyword>
<dbReference type="SUPFAM" id="SSF54862">
    <property type="entry name" value="4Fe-4S ferredoxins"/>
    <property type="match status" value="1"/>
</dbReference>
<dbReference type="PRINTS" id="PR00354">
    <property type="entry name" value="7FE8SFRDOXIN"/>
</dbReference>
<protein>
    <recommendedName>
        <fullName evidence="9">Ferredoxin</fullName>
    </recommendedName>
</protein>
<evidence type="ECO:0000256" key="8">
    <source>
        <dbReference type="ARBA" id="ARBA00023014"/>
    </source>
</evidence>
<keyword evidence="3 9" id="KW-0813">Transport</keyword>
<comment type="function">
    <text evidence="9">Ferredoxins are iron-sulfur proteins that transfer electrons in a wide variety of metabolic reactions.</text>
</comment>
<dbReference type="GO" id="GO:0009055">
    <property type="term" value="F:electron transfer activity"/>
    <property type="evidence" value="ECO:0007669"/>
    <property type="project" value="UniProtKB-UniRule"/>
</dbReference>
<reference evidence="11 12" key="1">
    <citation type="submission" date="2018-05" db="EMBL/GenBank/DDBJ databases">
        <title>Genomic Encyclopedia of Type Strains, Phase IV (KMG-IV): sequencing the most valuable type-strain genomes for metagenomic binning, comparative biology and taxonomic classification.</title>
        <authorList>
            <person name="Goeker M."/>
        </authorList>
    </citation>
    <scope>NUCLEOTIDE SEQUENCE [LARGE SCALE GENOMIC DNA]</scope>
    <source>
        <strain evidence="11 12">DSM 16791</strain>
    </source>
</reference>
<evidence type="ECO:0000256" key="2">
    <source>
        <dbReference type="ARBA" id="ARBA00001966"/>
    </source>
</evidence>
<proteinExistence type="predicted"/>
<evidence type="ECO:0000256" key="9">
    <source>
        <dbReference type="RuleBase" id="RU365098"/>
    </source>
</evidence>
<comment type="caution">
    <text evidence="11">The sequence shown here is derived from an EMBL/GenBank/DDBJ whole genome shotgun (WGS) entry which is preliminary data.</text>
</comment>
<organism evidence="11 12">
    <name type="scientific">Hoeflea marina</name>
    <dbReference type="NCBI Taxonomy" id="274592"/>
    <lineage>
        <taxon>Bacteria</taxon>
        <taxon>Pseudomonadati</taxon>
        <taxon>Pseudomonadota</taxon>
        <taxon>Alphaproteobacteria</taxon>
        <taxon>Hyphomicrobiales</taxon>
        <taxon>Rhizobiaceae</taxon>
        <taxon>Hoeflea</taxon>
    </lineage>
</organism>
<keyword evidence="4 9" id="KW-0004">4Fe-4S</keyword>
<evidence type="ECO:0000256" key="6">
    <source>
        <dbReference type="ARBA" id="ARBA00022982"/>
    </source>
</evidence>
<dbReference type="AlphaFoldDB" id="A0A317PH03"/>
<accession>A0A317PH03</accession>
<dbReference type="EMBL" id="QGTR01000004">
    <property type="protein sequence ID" value="PWV98862.1"/>
    <property type="molecule type" value="Genomic_DNA"/>
</dbReference>
<dbReference type="Pfam" id="PF00037">
    <property type="entry name" value="Fer4"/>
    <property type="match status" value="1"/>
</dbReference>
<dbReference type="PANTHER" id="PTHR42859">
    <property type="entry name" value="OXIDOREDUCTASE"/>
    <property type="match status" value="1"/>
</dbReference>
<feature type="domain" description="4Fe-4S ferredoxin-type" evidence="10">
    <location>
        <begin position="31"/>
        <end position="60"/>
    </location>
</feature>
<evidence type="ECO:0000313" key="11">
    <source>
        <dbReference type="EMBL" id="PWV98862.1"/>
    </source>
</evidence>
<dbReference type="PROSITE" id="PS00198">
    <property type="entry name" value="4FE4S_FER_1"/>
    <property type="match status" value="1"/>
</dbReference>
<dbReference type="OrthoDB" id="9803397at2"/>